<reference evidence="2 3" key="1">
    <citation type="submission" date="2018-01" db="EMBL/GenBank/DDBJ databases">
        <title>Saezia sanguinis gen. nov., sp. nov., in the order Burkholderiales isolated from human blood.</title>
        <authorList>
            <person name="Medina-Pascual M.J."/>
            <person name="Valdezate S."/>
            <person name="Monzon S."/>
            <person name="Cuesta I."/>
            <person name="Carrasco G."/>
            <person name="Villalon P."/>
            <person name="Saez-Nieto J.A."/>
        </authorList>
    </citation>
    <scope>NUCLEOTIDE SEQUENCE [LARGE SCALE GENOMIC DNA]</scope>
    <source>
        <strain evidence="2 3">CNM695-12</strain>
    </source>
</reference>
<dbReference type="AlphaFoldDB" id="A0A433SDK0"/>
<evidence type="ECO:0000313" key="2">
    <source>
        <dbReference type="EMBL" id="RUS66805.1"/>
    </source>
</evidence>
<dbReference type="EMBL" id="PQSP01000003">
    <property type="protein sequence ID" value="RUS66805.1"/>
    <property type="molecule type" value="Genomic_DNA"/>
</dbReference>
<feature type="signal peptide" evidence="1">
    <location>
        <begin position="1"/>
        <end position="23"/>
    </location>
</feature>
<keyword evidence="3" id="KW-1185">Reference proteome</keyword>
<organism evidence="2 3">
    <name type="scientific">Saezia sanguinis</name>
    <dbReference type="NCBI Taxonomy" id="1965230"/>
    <lineage>
        <taxon>Bacteria</taxon>
        <taxon>Pseudomonadati</taxon>
        <taxon>Pseudomonadota</taxon>
        <taxon>Betaproteobacteria</taxon>
        <taxon>Burkholderiales</taxon>
        <taxon>Saeziaceae</taxon>
        <taxon>Saezia</taxon>
    </lineage>
</organism>
<evidence type="ECO:0000313" key="3">
    <source>
        <dbReference type="Proteomes" id="UP000286947"/>
    </source>
</evidence>
<feature type="chain" id="PRO_5019459371" evidence="1">
    <location>
        <begin position="24"/>
        <end position="106"/>
    </location>
</feature>
<name>A0A433SDK0_9BURK</name>
<proteinExistence type="predicted"/>
<comment type="caution">
    <text evidence="2">The sequence shown here is derived from an EMBL/GenBank/DDBJ whole genome shotgun (WGS) entry which is preliminary data.</text>
</comment>
<gene>
    <name evidence="2" type="ORF">CUZ56_01597</name>
</gene>
<sequence length="106" mass="11327" precursor="true">MRIKFLSLSAVMALTLFGVQANAQAPDPANKTQMRQLAVSYCSKTANATVCNCFADTLVKNFNEKDWRIFIADTSGNSAPPSGITQSDIDNYGQKLASAGNACGMQ</sequence>
<accession>A0A433SDK0</accession>
<keyword evidence="1" id="KW-0732">Signal</keyword>
<dbReference type="Proteomes" id="UP000286947">
    <property type="component" value="Unassembled WGS sequence"/>
</dbReference>
<protein>
    <submittedName>
        <fullName evidence="2">Uncharacterized protein</fullName>
    </submittedName>
</protein>
<evidence type="ECO:0000256" key="1">
    <source>
        <dbReference type="SAM" id="SignalP"/>
    </source>
</evidence>
<dbReference type="RefSeq" id="WP_126979810.1">
    <property type="nucleotide sequence ID" value="NZ_CAWUGC010000001.1"/>
</dbReference>